<dbReference type="PROSITE" id="PS50837">
    <property type="entry name" value="NACHT"/>
    <property type="match status" value="1"/>
</dbReference>
<evidence type="ECO:0000256" key="3">
    <source>
        <dbReference type="SAM" id="MobiDB-lite"/>
    </source>
</evidence>
<gene>
    <name evidence="5" type="ORF">PSALAMII_LOCUS5228</name>
</gene>
<evidence type="ECO:0000256" key="2">
    <source>
        <dbReference type="PROSITE-ProRule" id="PRU00023"/>
    </source>
</evidence>
<dbReference type="InterPro" id="IPR027417">
    <property type="entry name" value="P-loop_NTPase"/>
</dbReference>
<dbReference type="Pfam" id="PF22939">
    <property type="entry name" value="WHD_GPIID"/>
    <property type="match status" value="1"/>
</dbReference>
<dbReference type="GO" id="GO:0072330">
    <property type="term" value="P:monocarboxylic acid biosynthetic process"/>
    <property type="evidence" value="ECO:0007669"/>
    <property type="project" value="UniProtKB-ARBA"/>
</dbReference>
<evidence type="ECO:0000313" key="6">
    <source>
        <dbReference type="Proteomes" id="UP001152592"/>
    </source>
</evidence>
<evidence type="ECO:0000259" key="4">
    <source>
        <dbReference type="PROSITE" id="PS50837"/>
    </source>
</evidence>
<accession>A0A9W4J3K9</accession>
<dbReference type="InterPro" id="IPR036770">
    <property type="entry name" value="Ankyrin_rpt-contain_sf"/>
</dbReference>
<dbReference type="Pfam" id="PF24883">
    <property type="entry name" value="NPHP3_N"/>
    <property type="match status" value="1"/>
</dbReference>
<proteinExistence type="predicted"/>
<protein>
    <recommendedName>
        <fullName evidence="4">NACHT domain-containing protein</fullName>
    </recommendedName>
</protein>
<evidence type="ECO:0000313" key="5">
    <source>
        <dbReference type="EMBL" id="CAG8376598.1"/>
    </source>
</evidence>
<feature type="region of interest" description="Disordered" evidence="3">
    <location>
        <begin position="39"/>
        <end position="67"/>
    </location>
</feature>
<dbReference type="Gene3D" id="3.40.50.1820">
    <property type="entry name" value="alpha/beta hydrolase"/>
    <property type="match status" value="1"/>
</dbReference>
<dbReference type="GO" id="GO:0017000">
    <property type="term" value="P:antibiotic biosynthetic process"/>
    <property type="evidence" value="ECO:0007669"/>
    <property type="project" value="UniProtKB-ARBA"/>
</dbReference>
<dbReference type="Proteomes" id="UP001152592">
    <property type="component" value="Unassembled WGS sequence"/>
</dbReference>
<dbReference type="PANTHER" id="PTHR10039">
    <property type="entry name" value="AMELOGENIN"/>
    <property type="match status" value="1"/>
</dbReference>
<dbReference type="Gene3D" id="1.25.40.20">
    <property type="entry name" value="Ankyrin repeat-containing domain"/>
    <property type="match status" value="2"/>
</dbReference>
<feature type="compositionally biased region" description="Basic and acidic residues" evidence="3">
    <location>
        <begin position="44"/>
        <end position="54"/>
    </location>
</feature>
<comment type="caution">
    <text evidence="5">The sequence shown here is derived from an EMBL/GenBank/DDBJ whole genome shotgun (WGS) entry which is preliminary data.</text>
</comment>
<dbReference type="OrthoDB" id="1046782at2759"/>
<keyword evidence="1" id="KW-0677">Repeat</keyword>
<sequence>MAMELGFRERVSLAGIVVFLCVWYSYKRPLSRQENEQASVKKVSPKEDECENRPPIDVLYPSPNSQDAEEAEEAEVDIVAVHGLGSQADWSWTWKDETQANGKPRLVNWLKDKNMLPSVVRKTRILSYNYESRWHKNASKTRLQICGEELVNAVHDFRKGISDRPLIFIGHSLGGNVIQHGLVYSDSEPKFKYLVEVTVGLIFLGCPFKGSKIQEMASVVTNFLQVAGSDSGIIRDLRYGDPILLDKIDVFQRLLERNTIPFCAFIERKETDYGKKIGLTGIWKELVVDEESAGALGPHKFHLNTDHFKINKFSGPLDRSFLTVSSQINEMFTNWKPLVESRKAGSNRPGAQRKLMETKERHEKIVRFLAKFDFSARYRDVFSARHKMTGQWFVEAETFKAWVDRIGQRLWCPGIPGAGKTVLLAVAINHLQERFFKPDEVVLFAFCDYKDQQNQSAENILLSLWRQLMQKRVLGELECEYLETTYLKRGVFPTTDALVKLLSDELSKCSRVFILLDALDELRTENRDSLQYLLRQLPAKINLLMTSRVPKETTLEFRDVPQLEIRARDRDITDYINGRLDSVSKLRSKVEHNHKLKEEIRSTITKKADGMFLLVKLHLNSLASKHTVKEIRTDLRNLPEGENAISDTYEGAFSRIRDQTREDRELGEKIVMWISHAQRPLTMKDLQSILTLQEGDTDLDFDDLIPEELLVSTCAGLVTVENLSGRIQFVHSTAQEFVDSTKSTRYPDADLKIAHSCLQYLSLSMFCRETKEIHTTSFTKTVSRYPFLEYAALFWGIHAGHADSVTAKSLIEKSIRNLFNLRLQSAFAIRTLLCGVAGIDGAEMGDNLARNDRSVKLINILAYFGLDFIVSEMISNRPEAIVESFDHFVGNVLHWAALGQHDTTLRLLLGHTSAGDVLNQKGYSEFTPLHLALVYRRDLSAEIILDYGPDVQVKAHFEHTPLLVASLTGNSGIIPKLLSADTEKKTLLMQGHGSTTPFRAAAMWGHKDVMVELLRALEGCEISKELYELRDDLWRNPMHQAAEGGHLSVCEVLLQSKHGVQLATSEDGWSMIPMDLAILHGHVELAELFLNWDNRNLLANDPGSVAGALTLAAHFGQPMVADMLLARHPEACASDFRNFTPLHHAAYSGSVETVKVIMGFPAGISTLEARDKSGKTPLVGAAARGQAETVEYLLQKGADINAKDENEMTALHVSCQRNLDQVAKTLLLQSDSGIDIEAKTSEGKTALALAIESQVPEAVKLLLEKGATIPEGLDLPETIGKVGHYYPEKPVDQLKAYFYLKQASREKLPQPLISNILDLAEYWLVNKTERYESKQANNLDGDTLVYLRSPPVQGNLHHPVRRIEYEVISHDQGFSGDYHVHGTYECSHTWFDASRECSPGPFHGSASRLLGPMMLRNVHARSNWHTHRITWCCVRGARTVHVRTDDETKEEIEEVVTTVQPDHRNPRPEPVKWIAEINPGERLLMTAMAQFPGWANYVQRAKIVVYTSCLKSSGLY</sequence>
<dbReference type="EMBL" id="CAJVPD010000232">
    <property type="protein sequence ID" value="CAG8376598.1"/>
    <property type="molecule type" value="Genomic_DNA"/>
</dbReference>
<dbReference type="Pfam" id="PF13637">
    <property type="entry name" value="Ank_4"/>
    <property type="match status" value="1"/>
</dbReference>
<dbReference type="InterPro" id="IPR056884">
    <property type="entry name" value="NPHP3-like_N"/>
</dbReference>
<dbReference type="Gene3D" id="3.40.50.300">
    <property type="entry name" value="P-loop containing nucleotide triphosphate hydrolases"/>
    <property type="match status" value="1"/>
</dbReference>
<organism evidence="5 6">
    <name type="scientific">Penicillium salamii</name>
    <dbReference type="NCBI Taxonomy" id="1612424"/>
    <lineage>
        <taxon>Eukaryota</taxon>
        <taxon>Fungi</taxon>
        <taxon>Dikarya</taxon>
        <taxon>Ascomycota</taxon>
        <taxon>Pezizomycotina</taxon>
        <taxon>Eurotiomycetes</taxon>
        <taxon>Eurotiomycetidae</taxon>
        <taxon>Eurotiales</taxon>
        <taxon>Aspergillaceae</taxon>
        <taxon>Penicillium</taxon>
    </lineage>
</organism>
<dbReference type="Pfam" id="PF12796">
    <property type="entry name" value="Ank_2"/>
    <property type="match status" value="1"/>
</dbReference>
<dbReference type="PROSITE" id="PS50088">
    <property type="entry name" value="ANK_REPEAT"/>
    <property type="match status" value="3"/>
</dbReference>
<dbReference type="SMART" id="SM00248">
    <property type="entry name" value="ANK"/>
    <property type="match status" value="10"/>
</dbReference>
<feature type="repeat" description="ANK" evidence="2">
    <location>
        <begin position="1173"/>
        <end position="1205"/>
    </location>
</feature>
<dbReference type="SUPFAM" id="SSF52540">
    <property type="entry name" value="P-loop containing nucleoside triphosphate hydrolases"/>
    <property type="match status" value="1"/>
</dbReference>
<dbReference type="InterPro" id="IPR029058">
    <property type="entry name" value="AB_hydrolase_fold"/>
</dbReference>
<evidence type="ECO:0000256" key="1">
    <source>
        <dbReference type="ARBA" id="ARBA00022737"/>
    </source>
</evidence>
<dbReference type="InterPro" id="IPR054471">
    <property type="entry name" value="GPIID_WHD"/>
</dbReference>
<name>A0A9W4J3K9_9EURO</name>
<dbReference type="InterPro" id="IPR007111">
    <property type="entry name" value="NACHT_NTPase"/>
</dbReference>
<dbReference type="SUPFAM" id="SSF48403">
    <property type="entry name" value="Ankyrin repeat"/>
    <property type="match status" value="1"/>
</dbReference>
<dbReference type="SUPFAM" id="SSF53474">
    <property type="entry name" value="alpha/beta-Hydrolases"/>
    <property type="match status" value="1"/>
</dbReference>
<dbReference type="PANTHER" id="PTHR10039:SF15">
    <property type="entry name" value="NACHT DOMAIN-CONTAINING PROTEIN"/>
    <property type="match status" value="1"/>
</dbReference>
<feature type="domain" description="NACHT" evidence="4">
    <location>
        <begin position="408"/>
        <end position="548"/>
    </location>
</feature>
<keyword evidence="2" id="KW-0040">ANK repeat</keyword>
<feature type="repeat" description="ANK" evidence="2">
    <location>
        <begin position="1137"/>
        <end position="1169"/>
    </location>
</feature>
<dbReference type="InterPro" id="IPR002110">
    <property type="entry name" value="Ankyrin_rpt"/>
</dbReference>
<dbReference type="PRINTS" id="PR01415">
    <property type="entry name" value="ANKYRIN"/>
</dbReference>
<dbReference type="PROSITE" id="PS50297">
    <property type="entry name" value="ANK_REP_REGION"/>
    <property type="match status" value="2"/>
</dbReference>
<reference evidence="5" key="1">
    <citation type="submission" date="2021-07" db="EMBL/GenBank/DDBJ databases">
        <authorList>
            <person name="Branca A.L. A."/>
        </authorList>
    </citation>
    <scope>NUCLEOTIDE SEQUENCE</scope>
</reference>
<feature type="repeat" description="ANK" evidence="2">
    <location>
        <begin position="1242"/>
        <end position="1269"/>
    </location>
</feature>